<organism evidence="2 3">
    <name type="scientific">Dactylellina haptotyla (strain CBS 200.50)</name>
    <name type="common">Nematode-trapping fungus</name>
    <name type="synonym">Monacrosporium haptotylum</name>
    <dbReference type="NCBI Taxonomy" id="1284197"/>
    <lineage>
        <taxon>Eukaryota</taxon>
        <taxon>Fungi</taxon>
        <taxon>Dikarya</taxon>
        <taxon>Ascomycota</taxon>
        <taxon>Pezizomycotina</taxon>
        <taxon>Orbiliomycetes</taxon>
        <taxon>Orbiliales</taxon>
        <taxon>Orbiliaceae</taxon>
        <taxon>Dactylellina</taxon>
    </lineage>
</organism>
<evidence type="ECO:0000256" key="1">
    <source>
        <dbReference type="SAM" id="MobiDB-lite"/>
    </source>
</evidence>
<comment type="caution">
    <text evidence="2">The sequence shown here is derived from an EMBL/GenBank/DDBJ whole genome shotgun (WGS) entry which is preliminary data.</text>
</comment>
<reference evidence="3" key="2">
    <citation type="submission" date="2013-04" db="EMBL/GenBank/DDBJ databases">
        <title>Genomic mechanisms accounting for the adaptation to parasitism in nematode-trapping fungi.</title>
        <authorList>
            <person name="Ahren D.G."/>
        </authorList>
    </citation>
    <scope>NUCLEOTIDE SEQUENCE [LARGE SCALE GENOMIC DNA]</scope>
    <source>
        <strain evidence="3">CBS 200.50</strain>
    </source>
</reference>
<reference evidence="2 3" key="1">
    <citation type="journal article" date="2013" name="PLoS Genet.">
        <title>Genomic mechanisms accounting for the adaptation to parasitism in nematode-trapping fungi.</title>
        <authorList>
            <person name="Meerupati T."/>
            <person name="Andersson K.M."/>
            <person name="Friman E."/>
            <person name="Kumar D."/>
            <person name="Tunlid A."/>
            <person name="Ahren D."/>
        </authorList>
    </citation>
    <scope>NUCLEOTIDE SEQUENCE [LARGE SCALE GENOMIC DNA]</scope>
    <source>
        <strain evidence="2 3">CBS 200.50</strain>
    </source>
</reference>
<feature type="region of interest" description="Disordered" evidence="1">
    <location>
        <begin position="503"/>
        <end position="574"/>
    </location>
</feature>
<dbReference type="OrthoDB" id="5301965at2759"/>
<gene>
    <name evidence="2" type="ORF">H072_10550</name>
</gene>
<evidence type="ECO:0000313" key="2">
    <source>
        <dbReference type="EMBL" id="EPS35980.1"/>
    </source>
</evidence>
<feature type="region of interest" description="Disordered" evidence="1">
    <location>
        <begin position="328"/>
        <end position="379"/>
    </location>
</feature>
<keyword evidence="3" id="KW-1185">Reference proteome</keyword>
<feature type="region of interest" description="Disordered" evidence="1">
    <location>
        <begin position="421"/>
        <end position="481"/>
    </location>
</feature>
<name>S7ZZ09_DACHA</name>
<feature type="region of interest" description="Disordered" evidence="1">
    <location>
        <begin position="670"/>
        <end position="690"/>
    </location>
</feature>
<feature type="compositionally biased region" description="Basic and acidic residues" evidence="1">
    <location>
        <begin position="550"/>
        <end position="565"/>
    </location>
</feature>
<feature type="compositionally biased region" description="Basic and acidic residues" evidence="1">
    <location>
        <begin position="421"/>
        <end position="439"/>
    </location>
</feature>
<dbReference type="EMBL" id="AQGS01000992">
    <property type="protein sequence ID" value="EPS35980.1"/>
    <property type="molecule type" value="Genomic_DNA"/>
</dbReference>
<feature type="region of interest" description="Disordered" evidence="1">
    <location>
        <begin position="268"/>
        <end position="303"/>
    </location>
</feature>
<feature type="compositionally biased region" description="Polar residues" evidence="1">
    <location>
        <begin position="328"/>
        <end position="340"/>
    </location>
</feature>
<accession>S7ZZ09</accession>
<feature type="compositionally biased region" description="Basic and acidic residues" evidence="1">
    <location>
        <begin position="614"/>
        <end position="633"/>
    </location>
</feature>
<feature type="compositionally biased region" description="Polar residues" evidence="1">
    <location>
        <begin position="986"/>
        <end position="996"/>
    </location>
</feature>
<feature type="compositionally biased region" description="Basic and acidic residues" evidence="1">
    <location>
        <begin position="101"/>
        <end position="151"/>
    </location>
</feature>
<dbReference type="HOGENOM" id="CLU_300528_0_0_1"/>
<dbReference type="AlphaFoldDB" id="S7ZZ09"/>
<feature type="region of interest" description="Disordered" evidence="1">
    <location>
        <begin position="40"/>
        <end position="184"/>
    </location>
</feature>
<protein>
    <submittedName>
        <fullName evidence="2">Uncharacterized protein</fullName>
    </submittedName>
</protein>
<feature type="region of interest" description="Disordered" evidence="1">
    <location>
        <begin position="943"/>
        <end position="996"/>
    </location>
</feature>
<dbReference type="Proteomes" id="UP000015100">
    <property type="component" value="Unassembled WGS sequence"/>
</dbReference>
<feature type="compositionally biased region" description="Basic and acidic residues" evidence="1">
    <location>
        <begin position="74"/>
        <end position="83"/>
    </location>
</feature>
<sequence>MAPKKSNKSQLAPAVKIEKSLAGTILRGNTLKERLLQRKQGKTIDDAPNSSLWELETVDKDVNRSKKQSVGTDKTLDPTESRFWDLPPTQEDVANAPKTSVRKEKVIKKEKILPKGKPISKEKTPSKPKPSDKRPKPVSSRRRDDSEDEYRPHKKKKFTNTKKSDSRPPITRKTKSQPKIDVANVIDLISPSPPAQNKDELEGKTLVDGISTGEEDDKVDNKDLEELAGATIYYLSEEGIPVQLDHDYEPVLKMSQSGVLKAFAVPMDEPPRKYASPSITEATSKPDEEPDVPVLVAEDDQPPEALEYTNEDYELEDDVFGNESTEVIYSDSQEPKNGTTEEPIEITSSAEERPIPKGVNDPSQEIPTASFEPVDSPTSVVATQGSAALVESFNEIKETLAPAQDIIDLTQSPIADVVNTESRDEAGNINKKAEQEHRVSPAPEETFIGVSKPPFRRPAPRLLRFSDIPNRKQRKPDLEIGDNLFAEHSRVEFKNRSRYTGQFRSLEGKASPPRSFMERLRTDTTYNSPPGGWRSDSDGEKSTPIIEPSLVDKIKRISPRTKDTPDETPEATPTFSEIQKLLQLPDQSKKTTELINRMEELVKTTAKFAPRQKRNTDEPNQQRKAKIEIDKTLTRQNIQPKKQVRFLKESQLPEFLGKRGLQAQTVDPLLSDSEQEDASSPPQRNKFPEDTIVVRTERNNVKATTQHGGLARSLDMSNLTLTRQLERDHLLQEQEMEKQFESIITEITRKKDDAIRELKATFDTINQSAFENAKESIDHCSEELKSPKTHKYDNHRKQYTEINSEQFPEVKQALLRQQEMISQLETIIGKRKREVAKMHAVDAEMNRYYKTCMELAEELKDEELHYDFLYGVAIHGEEYMKKNFQVPDNYEPPKNTTGIIPQFEHIKRSITEMVRKDPNFTEQSEQVYEDMMESAVDRIWEEEGFDRDSESEIKGSSKDSYLRSVSGTKRAGSRGVDRSQGMEWRGQQNSRKYSES</sequence>
<feature type="compositionally biased region" description="Basic and acidic residues" evidence="1">
    <location>
        <begin position="943"/>
        <end position="961"/>
    </location>
</feature>
<evidence type="ECO:0000313" key="3">
    <source>
        <dbReference type="Proteomes" id="UP000015100"/>
    </source>
</evidence>
<proteinExistence type="predicted"/>
<feature type="region of interest" description="Disordered" evidence="1">
    <location>
        <begin position="605"/>
        <end position="634"/>
    </location>
</feature>